<evidence type="ECO:0000256" key="1">
    <source>
        <dbReference type="SAM" id="SignalP"/>
    </source>
</evidence>
<dbReference type="AlphaFoldDB" id="A0A2A9DW26"/>
<name>A0A2A9DW26_9MICO</name>
<accession>A0A2A9DW26</accession>
<sequence>MRSRFAAIVVLAAAVALGTSGCGLLASQATTIRYDASDGVSGSVGDVDVRNALIIAGEDGAVGHLVVTLINNGTSSHSVTVEFADGTSTDVMIEADEVFTFSADAERDDEYENIVIDPLTVQVGSTTEVFFQYGTETGVTLDVPVYTGELEEYSTLVPTPEAQ</sequence>
<gene>
    <name evidence="2" type="ORF">ATJ78_1722</name>
</gene>
<dbReference type="RefSeq" id="WP_098407202.1">
    <property type="nucleotide sequence ID" value="NZ_PDJE01000001.1"/>
</dbReference>
<evidence type="ECO:0000313" key="3">
    <source>
        <dbReference type="Proteomes" id="UP000221369"/>
    </source>
</evidence>
<dbReference type="EMBL" id="PDJE01000001">
    <property type="protein sequence ID" value="PFG30784.1"/>
    <property type="molecule type" value="Genomic_DNA"/>
</dbReference>
<evidence type="ECO:0000313" key="2">
    <source>
        <dbReference type="EMBL" id="PFG30784.1"/>
    </source>
</evidence>
<protein>
    <recommendedName>
        <fullName evidence="4">DUF4352 domain-containing protein</fullName>
    </recommendedName>
</protein>
<dbReference type="PROSITE" id="PS51257">
    <property type="entry name" value="PROKAR_LIPOPROTEIN"/>
    <property type="match status" value="1"/>
</dbReference>
<keyword evidence="1" id="KW-0732">Signal</keyword>
<evidence type="ECO:0008006" key="4">
    <source>
        <dbReference type="Google" id="ProtNLM"/>
    </source>
</evidence>
<dbReference type="Proteomes" id="UP000221369">
    <property type="component" value="Unassembled WGS sequence"/>
</dbReference>
<feature type="chain" id="PRO_5038346419" description="DUF4352 domain-containing protein" evidence="1">
    <location>
        <begin position="22"/>
        <end position="163"/>
    </location>
</feature>
<reference evidence="2 3" key="1">
    <citation type="submission" date="2017-10" db="EMBL/GenBank/DDBJ databases">
        <title>Sequencing the genomes of 1000 actinobacteria strains.</title>
        <authorList>
            <person name="Klenk H.-P."/>
        </authorList>
    </citation>
    <scope>NUCLEOTIDE SEQUENCE [LARGE SCALE GENOMIC DNA]</scope>
    <source>
        <strain evidence="2 3">DSM 21798</strain>
    </source>
</reference>
<organism evidence="2 3">
    <name type="scientific">Paramicrobacterium agarici</name>
    <dbReference type="NCBI Taxonomy" id="630514"/>
    <lineage>
        <taxon>Bacteria</taxon>
        <taxon>Bacillati</taxon>
        <taxon>Actinomycetota</taxon>
        <taxon>Actinomycetes</taxon>
        <taxon>Micrococcales</taxon>
        <taxon>Microbacteriaceae</taxon>
        <taxon>Paramicrobacterium</taxon>
    </lineage>
</organism>
<proteinExistence type="predicted"/>
<comment type="caution">
    <text evidence="2">The sequence shown here is derived from an EMBL/GenBank/DDBJ whole genome shotgun (WGS) entry which is preliminary data.</text>
</comment>
<keyword evidence="3" id="KW-1185">Reference proteome</keyword>
<feature type="signal peptide" evidence="1">
    <location>
        <begin position="1"/>
        <end position="21"/>
    </location>
</feature>